<organism evidence="3 4">
    <name type="scientific">Salinimonas marina</name>
    <dbReference type="NCBI Taxonomy" id="2785918"/>
    <lineage>
        <taxon>Bacteria</taxon>
        <taxon>Pseudomonadati</taxon>
        <taxon>Pseudomonadota</taxon>
        <taxon>Gammaproteobacteria</taxon>
        <taxon>Alteromonadales</taxon>
        <taxon>Alteromonadaceae</taxon>
        <taxon>Alteromonas/Salinimonas group</taxon>
        <taxon>Salinimonas</taxon>
    </lineage>
</organism>
<dbReference type="Pfam" id="PF00245">
    <property type="entry name" value="Alk_phosphatase"/>
    <property type="match status" value="1"/>
</dbReference>
<proteinExistence type="predicted"/>
<dbReference type="EMBL" id="CP064795">
    <property type="protein sequence ID" value="QPG07236.1"/>
    <property type="molecule type" value="Genomic_DNA"/>
</dbReference>
<comment type="cofactor">
    <cofactor evidence="2">
        <name>Zn(2+)</name>
        <dbReference type="ChEBI" id="CHEBI:29105"/>
    </cofactor>
    <text evidence="2">Binds 2 Zn(2+) ions.</text>
</comment>
<feature type="binding site" evidence="2">
    <location>
        <position position="103"/>
    </location>
    <ligand>
        <name>Zn(2+)</name>
        <dbReference type="ChEBI" id="CHEBI:29105"/>
        <label>2</label>
    </ligand>
</feature>
<evidence type="ECO:0000313" key="4">
    <source>
        <dbReference type="Proteomes" id="UP000595095"/>
    </source>
</evidence>
<feature type="binding site" evidence="2">
    <location>
        <position position="60"/>
    </location>
    <ligand>
        <name>Zn(2+)</name>
        <dbReference type="ChEBI" id="CHEBI:29105"/>
        <label>2</label>
    </ligand>
</feature>
<evidence type="ECO:0000256" key="1">
    <source>
        <dbReference type="ARBA" id="ARBA00022553"/>
    </source>
</evidence>
<keyword evidence="2" id="KW-0862">Zinc</keyword>
<dbReference type="InterPro" id="IPR017850">
    <property type="entry name" value="Alkaline_phosphatase_core_sf"/>
</dbReference>
<keyword evidence="2" id="KW-0479">Metal-binding</keyword>
<reference evidence="3 4" key="1">
    <citation type="submission" date="2020-11" db="EMBL/GenBank/DDBJ databases">
        <title>Complete genome sequence for Salinimonas sp. strain G2-b.</title>
        <authorList>
            <person name="Park S.-J."/>
        </authorList>
    </citation>
    <scope>NUCLEOTIDE SEQUENCE [LARGE SCALE GENOMIC DNA]</scope>
    <source>
        <strain evidence="3 4">G2-b</strain>
    </source>
</reference>
<dbReference type="AlphaFoldDB" id="A0A7S9HED7"/>
<dbReference type="InterPro" id="IPR001952">
    <property type="entry name" value="Alkaline_phosphatase"/>
</dbReference>
<dbReference type="GO" id="GO:0046872">
    <property type="term" value="F:metal ion binding"/>
    <property type="evidence" value="ECO:0007669"/>
    <property type="project" value="UniProtKB-KW"/>
</dbReference>
<dbReference type="KEGG" id="smaa:IT774_13450"/>
<evidence type="ECO:0000256" key="2">
    <source>
        <dbReference type="PIRSR" id="PIRSR601952-2"/>
    </source>
</evidence>
<feature type="binding site" evidence="2">
    <location>
        <position position="64"/>
    </location>
    <ligand>
        <name>Zn(2+)</name>
        <dbReference type="ChEBI" id="CHEBI:29105"/>
        <label>2</label>
    </ligand>
</feature>
<feature type="binding site" evidence="2">
    <location>
        <position position="102"/>
    </location>
    <ligand>
        <name>Zn(2+)</name>
        <dbReference type="ChEBI" id="CHEBI:29105"/>
        <label>2</label>
    </ligand>
</feature>
<dbReference type="PANTHER" id="PTHR11596">
    <property type="entry name" value="ALKALINE PHOSPHATASE"/>
    <property type="match status" value="1"/>
</dbReference>
<feature type="binding site" evidence="2">
    <location>
        <position position="203"/>
    </location>
    <ligand>
        <name>Zn(2+)</name>
        <dbReference type="ChEBI" id="CHEBI:29105"/>
        <label>2</label>
    </ligand>
</feature>
<evidence type="ECO:0000313" key="3">
    <source>
        <dbReference type="EMBL" id="QPG07236.1"/>
    </source>
</evidence>
<keyword evidence="1" id="KW-0597">Phosphoprotein</keyword>
<accession>A0A7S9HED7</accession>
<keyword evidence="4" id="KW-1185">Reference proteome</keyword>
<dbReference type="GO" id="GO:0004035">
    <property type="term" value="F:alkaline phosphatase activity"/>
    <property type="evidence" value="ECO:0007669"/>
    <property type="project" value="TreeGrafter"/>
</dbReference>
<dbReference type="Proteomes" id="UP000595095">
    <property type="component" value="Chromosome"/>
</dbReference>
<dbReference type="Gene3D" id="3.40.720.10">
    <property type="entry name" value="Alkaline Phosphatase, subunit A"/>
    <property type="match status" value="1"/>
</dbReference>
<name>A0A7S9HED7_9ALTE</name>
<protein>
    <submittedName>
        <fullName evidence="3">Alkaline phosphatase</fullName>
    </submittedName>
</protein>
<dbReference type="SUPFAM" id="SSF53649">
    <property type="entry name" value="Alkaline phosphatase-like"/>
    <property type="match status" value="1"/>
</dbReference>
<gene>
    <name evidence="3" type="ORF">IT774_13450</name>
</gene>
<dbReference type="PANTHER" id="PTHR11596:SF5">
    <property type="entry name" value="ALKALINE PHOSPHATASE"/>
    <property type="match status" value="1"/>
</dbReference>
<sequence length="238" mass="26370">MVGKHNLTAGGVTQRATIALRYRSASTRTATVNHYDRHRAGITVKSTRAFFPADRGGLVDWCAHENDIACMLKEMEDFEQASRTAIQFAKQHPDTLVVITGDHETGGLSLPTPEAWNTTELAKISGSIKSMVAHLMKISPQELAYGSAAIALSLEEFIQFELSAKQLDDMFRLVQSRDSKATTHYLKSLINDRTKTGWATNYHTSQNIPVYSYGPGSEKFSTLLGNDEVGRLLMSFVR</sequence>